<dbReference type="AlphaFoldDB" id="A0A8J6J203"/>
<dbReference type="GO" id="GO:0003700">
    <property type="term" value="F:DNA-binding transcription factor activity"/>
    <property type="evidence" value="ECO:0007669"/>
    <property type="project" value="TreeGrafter"/>
</dbReference>
<dbReference type="InterPro" id="IPR000944">
    <property type="entry name" value="Tscrpt_reg_Rrf2"/>
</dbReference>
<dbReference type="Proteomes" id="UP000661435">
    <property type="component" value="Unassembled WGS sequence"/>
</dbReference>
<gene>
    <name evidence="1" type="ORF">H8S57_13770</name>
</gene>
<evidence type="ECO:0000313" key="1">
    <source>
        <dbReference type="EMBL" id="MBC5734782.1"/>
    </source>
</evidence>
<dbReference type="NCBIfam" id="TIGR00738">
    <property type="entry name" value="rrf2_super"/>
    <property type="match status" value="1"/>
</dbReference>
<comment type="caution">
    <text evidence="1">The sequence shown here is derived from an EMBL/GenBank/DDBJ whole genome shotgun (WGS) entry which is preliminary data.</text>
</comment>
<sequence>MLITRESDYALRLLRTLRDGEQYSVGELARREMVPQPFAYKIVKKLSAAGMVQVSRGAEGGCRLTADLTQTTLYDLLRAMEEDSNISSCMEAEYACPWRAAHGGCSVHARLGEIQRRLDAQLHAHSLEELLA</sequence>
<proteinExistence type="predicted"/>
<protein>
    <submittedName>
        <fullName evidence="1">Rrf2 family transcriptional regulator</fullName>
    </submittedName>
</protein>
<dbReference type="PANTHER" id="PTHR33221:SF2">
    <property type="entry name" value="TRANSCRIPTIONAL REGULATOR"/>
    <property type="match status" value="1"/>
</dbReference>
<dbReference type="EMBL" id="JACOPP010000025">
    <property type="protein sequence ID" value="MBC5734782.1"/>
    <property type="molecule type" value="Genomic_DNA"/>
</dbReference>
<accession>A0A8J6J203</accession>
<dbReference type="GO" id="GO:0005829">
    <property type="term" value="C:cytosol"/>
    <property type="evidence" value="ECO:0007669"/>
    <property type="project" value="TreeGrafter"/>
</dbReference>
<organism evidence="1 2">
    <name type="scientific">Lawsonibacter hominis</name>
    <dbReference type="NCBI Taxonomy" id="2763053"/>
    <lineage>
        <taxon>Bacteria</taxon>
        <taxon>Bacillati</taxon>
        <taxon>Bacillota</taxon>
        <taxon>Clostridia</taxon>
        <taxon>Eubacteriales</taxon>
        <taxon>Oscillospiraceae</taxon>
        <taxon>Lawsonibacter</taxon>
    </lineage>
</organism>
<keyword evidence="2" id="KW-1185">Reference proteome</keyword>
<name>A0A8J6J203_9FIRM</name>
<dbReference type="SUPFAM" id="SSF46785">
    <property type="entry name" value="Winged helix' DNA-binding domain"/>
    <property type="match status" value="1"/>
</dbReference>
<dbReference type="PROSITE" id="PS51197">
    <property type="entry name" value="HTH_RRF2_2"/>
    <property type="match status" value="1"/>
</dbReference>
<dbReference type="PANTHER" id="PTHR33221">
    <property type="entry name" value="WINGED HELIX-TURN-HELIX TRANSCRIPTIONAL REGULATOR, RRF2 FAMILY"/>
    <property type="match status" value="1"/>
</dbReference>
<dbReference type="InterPro" id="IPR036388">
    <property type="entry name" value="WH-like_DNA-bd_sf"/>
</dbReference>
<dbReference type="Pfam" id="PF02082">
    <property type="entry name" value="Rrf2"/>
    <property type="match status" value="1"/>
</dbReference>
<dbReference type="Gene3D" id="1.10.10.10">
    <property type="entry name" value="Winged helix-like DNA-binding domain superfamily/Winged helix DNA-binding domain"/>
    <property type="match status" value="1"/>
</dbReference>
<dbReference type="InterPro" id="IPR036390">
    <property type="entry name" value="WH_DNA-bd_sf"/>
</dbReference>
<evidence type="ECO:0000313" key="2">
    <source>
        <dbReference type="Proteomes" id="UP000661435"/>
    </source>
</evidence>
<reference evidence="1" key="1">
    <citation type="submission" date="2020-08" db="EMBL/GenBank/DDBJ databases">
        <title>Genome public.</title>
        <authorList>
            <person name="Liu C."/>
            <person name="Sun Q."/>
        </authorList>
    </citation>
    <scope>NUCLEOTIDE SEQUENCE</scope>
    <source>
        <strain evidence="1">NSJ-51</strain>
    </source>
</reference>